<evidence type="ECO:0000256" key="1">
    <source>
        <dbReference type="ARBA" id="ARBA00023196"/>
    </source>
</evidence>
<dbReference type="InterPro" id="IPR036771">
    <property type="entry name" value="ATPsynth_dsu/esu_N"/>
</dbReference>
<dbReference type="Gene3D" id="2.60.15.10">
    <property type="entry name" value="F0F1 ATP synthase delta/epsilon subunit, N-terminal"/>
    <property type="match status" value="1"/>
</dbReference>
<dbReference type="STRING" id="1618436.UV59_C0003G0023"/>
<dbReference type="EMBL" id="LCFB01000003">
    <property type="protein sequence ID" value="KKS86028.1"/>
    <property type="molecule type" value="Genomic_DNA"/>
</dbReference>
<evidence type="ECO:0000313" key="3">
    <source>
        <dbReference type="EMBL" id="KKS86028.1"/>
    </source>
</evidence>
<evidence type="ECO:0000259" key="2">
    <source>
        <dbReference type="Pfam" id="PF02823"/>
    </source>
</evidence>
<dbReference type="GO" id="GO:0045259">
    <property type="term" value="C:proton-transporting ATP synthase complex"/>
    <property type="evidence" value="ECO:0007669"/>
    <property type="project" value="UniProtKB-KW"/>
</dbReference>
<dbReference type="Proteomes" id="UP000034543">
    <property type="component" value="Unassembled WGS sequence"/>
</dbReference>
<name>A0A0G1FGQ3_9BACT</name>
<dbReference type="GO" id="GO:0015986">
    <property type="term" value="P:proton motive force-driven ATP synthesis"/>
    <property type="evidence" value="ECO:0007669"/>
    <property type="project" value="InterPro"/>
</dbReference>
<reference evidence="3 4" key="1">
    <citation type="journal article" date="2015" name="Nature">
        <title>rRNA introns, odd ribosomes, and small enigmatic genomes across a large radiation of phyla.</title>
        <authorList>
            <person name="Brown C.T."/>
            <person name="Hug L.A."/>
            <person name="Thomas B.C."/>
            <person name="Sharon I."/>
            <person name="Castelle C.J."/>
            <person name="Singh A."/>
            <person name="Wilkins M.J."/>
            <person name="Williams K.H."/>
            <person name="Banfield J.F."/>
        </authorList>
    </citation>
    <scope>NUCLEOTIDE SEQUENCE [LARGE SCALE GENOMIC DNA]</scope>
</reference>
<dbReference type="AlphaFoldDB" id="A0A0G1FGQ3"/>
<keyword evidence="1" id="KW-0139">CF(1)</keyword>
<comment type="caution">
    <text evidence="3">The sequence shown here is derived from an EMBL/GenBank/DDBJ whole genome shotgun (WGS) entry which is preliminary data.</text>
</comment>
<keyword evidence="1" id="KW-0066">ATP synthesis</keyword>
<sequence>MELQLTIRSREGVLFTDTVQSLTAKNSSGTFDILPEHENFITLVDESVAVTTSAGQRITIPISNALLKVSRNQVSIYLGIRK</sequence>
<accession>A0A0G1FGQ3</accession>
<proteinExistence type="predicted"/>
<feature type="domain" description="ATP synthase F1 complex delta/epsilon subunit N-terminal" evidence="2">
    <location>
        <begin position="3"/>
        <end position="76"/>
    </location>
</feature>
<protein>
    <submittedName>
        <fullName evidence="3">ATPase, F1 complex, delta/epsilon subunit</fullName>
    </submittedName>
</protein>
<evidence type="ECO:0000313" key="4">
    <source>
        <dbReference type="Proteomes" id="UP000034543"/>
    </source>
</evidence>
<dbReference type="Pfam" id="PF02823">
    <property type="entry name" value="ATP-synt_DE_N"/>
    <property type="match status" value="1"/>
</dbReference>
<dbReference type="SUPFAM" id="SSF51344">
    <property type="entry name" value="Epsilon subunit of F1F0-ATP synthase N-terminal domain"/>
    <property type="match status" value="1"/>
</dbReference>
<dbReference type="InterPro" id="IPR020546">
    <property type="entry name" value="ATP_synth_F1_dsu/esu_N"/>
</dbReference>
<organism evidence="3 4">
    <name type="scientific">Candidatus Gottesmanbacteria bacterium GW2011_GWA1_43_11</name>
    <dbReference type="NCBI Taxonomy" id="1618436"/>
    <lineage>
        <taxon>Bacteria</taxon>
        <taxon>Candidatus Gottesmaniibacteriota</taxon>
    </lineage>
</organism>
<gene>
    <name evidence="3" type="ORF">UV59_C0003G0023</name>
</gene>